<keyword evidence="5" id="KW-1278">Translocase</keyword>
<accession>A0A455UH87</accession>
<evidence type="ECO:0000256" key="4">
    <source>
        <dbReference type="ARBA" id="ARBA00022842"/>
    </source>
</evidence>
<dbReference type="AlphaFoldDB" id="A0A455UH87"/>
<dbReference type="PANTHER" id="PTHR43520:SF8">
    <property type="entry name" value="P-TYPE CU(+) TRANSPORTER"/>
    <property type="match status" value="1"/>
</dbReference>
<evidence type="ECO:0000256" key="2">
    <source>
        <dbReference type="ARBA" id="ARBA00022723"/>
    </source>
</evidence>
<dbReference type="PROSITE" id="PS50846">
    <property type="entry name" value="HMA_2"/>
    <property type="match status" value="2"/>
</dbReference>
<name>A0A455UH87_9GAMM</name>
<gene>
    <name evidence="9" type="ORF">HSBAA_PA_2030</name>
</gene>
<evidence type="ECO:0000259" key="8">
    <source>
        <dbReference type="PROSITE" id="PS50846"/>
    </source>
</evidence>
<dbReference type="PANTHER" id="PTHR43520">
    <property type="entry name" value="ATP7, ISOFORM B"/>
    <property type="match status" value="1"/>
</dbReference>
<dbReference type="CDD" id="cd00371">
    <property type="entry name" value="HMA"/>
    <property type="match status" value="2"/>
</dbReference>
<keyword evidence="3" id="KW-0813">Transport</keyword>
<dbReference type="GO" id="GO:0055070">
    <property type="term" value="P:copper ion homeostasis"/>
    <property type="evidence" value="ECO:0007669"/>
    <property type="project" value="TreeGrafter"/>
</dbReference>
<comment type="subcellular location">
    <subcellularLocation>
        <location evidence="1">Endomembrane system</location>
        <topology evidence="1">Multi-pass membrane protein</topology>
    </subcellularLocation>
</comment>
<dbReference type="Pfam" id="PF00403">
    <property type="entry name" value="HMA"/>
    <property type="match status" value="2"/>
</dbReference>
<evidence type="ECO:0000313" key="9">
    <source>
        <dbReference type="EMBL" id="BBI65600.1"/>
    </source>
</evidence>
<dbReference type="GO" id="GO:0005507">
    <property type="term" value="F:copper ion binding"/>
    <property type="evidence" value="ECO:0007669"/>
    <property type="project" value="InterPro"/>
</dbReference>
<protein>
    <recommendedName>
        <fullName evidence="8">HMA domain-containing protein</fullName>
    </recommendedName>
</protein>
<dbReference type="GO" id="GO:0016020">
    <property type="term" value="C:membrane"/>
    <property type="evidence" value="ECO:0007669"/>
    <property type="project" value="TreeGrafter"/>
</dbReference>
<dbReference type="InterPro" id="IPR006121">
    <property type="entry name" value="HMA_dom"/>
</dbReference>
<dbReference type="Proteomes" id="UP000320231">
    <property type="component" value="Plasmid pBAA-803-A"/>
</dbReference>
<keyword evidence="3" id="KW-0187">Copper transport</keyword>
<feature type="region of interest" description="Disordered" evidence="7">
    <location>
        <begin position="129"/>
        <end position="151"/>
    </location>
</feature>
<dbReference type="Gene3D" id="3.30.70.100">
    <property type="match status" value="2"/>
</dbReference>
<organism evidence="9 10">
    <name type="scientific">Vreelandella sulfidaeris</name>
    <dbReference type="NCBI Taxonomy" id="115553"/>
    <lineage>
        <taxon>Bacteria</taxon>
        <taxon>Pseudomonadati</taxon>
        <taxon>Pseudomonadota</taxon>
        <taxon>Gammaproteobacteria</taxon>
        <taxon>Oceanospirillales</taxon>
        <taxon>Halomonadaceae</taxon>
        <taxon>Vreelandella</taxon>
    </lineage>
</organism>
<dbReference type="SUPFAM" id="SSF55008">
    <property type="entry name" value="HMA, heavy metal-associated domain"/>
    <property type="match status" value="2"/>
</dbReference>
<feature type="domain" description="HMA" evidence="8">
    <location>
        <begin position="3"/>
        <end position="68"/>
    </location>
</feature>
<evidence type="ECO:0000256" key="6">
    <source>
        <dbReference type="ARBA" id="ARBA00023008"/>
    </source>
</evidence>
<dbReference type="KEGG" id="hsr:HSBAA_PA_2030"/>
<dbReference type="InterPro" id="IPR006122">
    <property type="entry name" value="HMA_Cu_ion-bd"/>
</dbReference>
<dbReference type="InterPro" id="IPR036163">
    <property type="entry name" value="HMA_dom_sf"/>
</dbReference>
<dbReference type="GO" id="GO:0043682">
    <property type="term" value="F:P-type divalent copper transporter activity"/>
    <property type="evidence" value="ECO:0007669"/>
    <property type="project" value="TreeGrafter"/>
</dbReference>
<evidence type="ECO:0000256" key="3">
    <source>
        <dbReference type="ARBA" id="ARBA00022796"/>
    </source>
</evidence>
<geneLocation type="plasmid" evidence="10">
    <name>pbaa-803-a dna</name>
</geneLocation>
<dbReference type="NCBIfam" id="TIGR00003">
    <property type="entry name" value="copper ion binding protein"/>
    <property type="match status" value="2"/>
</dbReference>
<reference evidence="9 10" key="1">
    <citation type="journal article" date="2019" name="Microbiol. Resour. Announc.">
        <title>Complete Genome Sequence of Halomonas sulfidaeris Strain Esulfide1 Isolated from a Metal Sulfide Rock at a Depth of 2,200 Meters, Obtained Using Nanopore Sequencing.</title>
        <authorList>
            <person name="Saito M."/>
            <person name="Nishigata A."/>
            <person name="Galipon J."/>
            <person name="Arakawa K."/>
        </authorList>
    </citation>
    <scope>NUCLEOTIDE SEQUENCE [LARGE SCALE GENOMIC DNA]</scope>
    <source>
        <strain evidence="9 10">ATCC BAA-803</strain>
        <plasmid evidence="10">pbaa-803-a dna</plasmid>
    </source>
</reference>
<dbReference type="PROSITE" id="PS01047">
    <property type="entry name" value="HMA_1"/>
    <property type="match status" value="2"/>
</dbReference>
<evidence type="ECO:0000256" key="5">
    <source>
        <dbReference type="ARBA" id="ARBA00022967"/>
    </source>
</evidence>
<evidence type="ECO:0000256" key="1">
    <source>
        <dbReference type="ARBA" id="ARBA00004127"/>
    </source>
</evidence>
<keyword evidence="3" id="KW-0406">Ion transport</keyword>
<keyword evidence="2" id="KW-0479">Metal-binding</keyword>
<proteinExistence type="predicted"/>
<keyword evidence="9" id="KW-0614">Plasmid</keyword>
<feature type="domain" description="HMA" evidence="8">
    <location>
        <begin position="70"/>
        <end position="136"/>
    </location>
</feature>
<keyword evidence="6" id="KW-0186">Copper</keyword>
<dbReference type="InterPro" id="IPR017969">
    <property type="entry name" value="Heavy-metal-associated_CS"/>
</dbReference>
<keyword evidence="4" id="KW-0460">Magnesium</keyword>
<dbReference type="EMBL" id="AP019515">
    <property type="protein sequence ID" value="BBI65600.1"/>
    <property type="molecule type" value="Genomic_DNA"/>
</dbReference>
<evidence type="ECO:0000256" key="7">
    <source>
        <dbReference type="SAM" id="MobiDB-lite"/>
    </source>
</evidence>
<sequence length="151" mass="16088">MAQNVDIEIRGMSCASCVGRVERALSQQPGVINAQVNLATQKAAIQVEAGTTTTSLLNAIETAGYQPVVESLDIPITGMSCGSCVSRIERTLTKLPGMVEVSVNLATQKAFVRFLPGAVSLTRIQHAIREAGYEPQDTDTPPPTDSEDRES</sequence>
<evidence type="ECO:0000313" key="10">
    <source>
        <dbReference type="Proteomes" id="UP000320231"/>
    </source>
</evidence>
<dbReference type="FunFam" id="3.30.70.100:FF:000005">
    <property type="entry name" value="Copper-exporting P-type ATPase A"/>
    <property type="match status" value="2"/>
</dbReference>